<gene>
    <name evidence="4" type="ORF">Slati_0220800</name>
</gene>
<keyword evidence="2" id="KW-0812">Transmembrane</keyword>
<dbReference type="AlphaFoldDB" id="A0AAW2YBZ3"/>
<evidence type="ECO:0000256" key="1">
    <source>
        <dbReference type="SAM" id="Coils"/>
    </source>
</evidence>
<keyword evidence="1" id="KW-0175">Coiled coil</keyword>
<reference evidence="4" key="1">
    <citation type="submission" date="2020-06" db="EMBL/GenBank/DDBJ databases">
        <authorList>
            <person name="Li T."/>
            <person name="Hu X."/>
            <person name="Zhang T."/>
            <person name="Song X."/>
            <person name="Zhang H."/>
            <person name="Dai N."/>
            <person name="Sheng W."/>
            <person name="Hou X."/>
            <person name="Wei L."/>
        </authorList>
    </citation>
    <scope>NUCLEOTIDE SEQUENCE</scope>
    <source>
        <strain evidence="4">KEN1</strain>
        <tissue evidence="4">Leaf</tissue>
    </source>
</reference>
<dbReference type="InterPro" id="IPR019557">
    <property type="entry name" value="AminoTfrase-like_pln_mobile"/>
</dbReference>
<evidence type="ECO:0000313" key="4">
    <source>
        <dbReference type="EMBL" id="KAL0463332.1"/>
    </source>
</evidence>
<reference evidence="4" key="2">
    <citation type="journal article" date="2024" name="Plant">
        <title>Genomic evolution and insights into agronomic trait innovations of Sesamum species.</title>
        <authorList>
            <person name="Miao H."/>
            <person name="Wang L."/>
            <person name="Qu L."/>
            <person name="Liu H."/>
            <person name="Sun Y."/>
            <person name="Le M."/>
            <person name="Wang Q."/>
            <person name="Wei S."/>
            <person name="Zheng Y."/>
            <person name="Lin W."/>
            <person name="Duan Y."/>
            <person name="Cao H."/>
            <person name="Xiong S."/>
            <person name="Wang X."/>
            <person name="Wei L."/>
            <person name="Li C."/>
            <person name="Ma Q."/>
            <person name="Ju M."/>
            <person name="Zhao R."/>
            <person name="Li G."/>
            <person name="Mu C."/>
            <person name="Tian Q."/>
            <person name="Mei H."/>
            <person name="Zhang T."/>
            <person name="Gao T."/>
            <person name="Zhang H."/>
        </authorList>
    </citation>
    <scope>NUCLEOTIDE SEQUENCE</scope>
    <source>
        <strain evidence="4">KEN1</strain>
    </source>
</reference>
<keyword evidence="2" id="KW-0472">Membrane</keyword>
<dbReference type="EMBL" id="JACGWN010000001">
    <property type="protein sequence ID" value="KAL0463332.1"/>
    <property type="molecule type" value="Genomic_DNA"/>
</dbReference>
<organism evidence="4">
    <name type="scientific">Sesamum latifolium</name>
    <dbReference type="NCBI Taxonomy" id="2727402"/>
    <lineage>
        <taxon>Eukaryota</taxon>
        <taxon>Viridiplantae</taxon>
        <taxon>Streptophyta</taxon>
        <taxon>Embryophyta</taxon>
        <taxon>Tracheophyta</taxon>
        <taxon>Spermatophyta</taxon>
        <taxon>Magnoliopsida</taxon>
        <taxon>eudicotyledons</taxon>
        <taxon>Gunneridae</taxon>
        <taxon>Pentapetalae</taxon>
        <taxon>asterids</taxon>
        <taxon>lamiids</taxon>
        <taxon>Lamiales</taxon>
        <taxon>Pedaliaceae</taxon>
        <taxon>Sesamum</taxon>
    </lineage>
</organism>
<comment type="caution">
    <text evidence="4">The sequence shown here is derived from an EMBL/GenBank/DDBJ whole genome shotgun (WGS) entry which is preliminary data.</text>
</comment>
<accession>A0AAW2YBZ3</accession>
<feature type="coiled-coil region" evidence="1">
    <location>
        <begin position="542"/>
        <end position="597"/>
    </location>
</feature>
<keyword evidence="2" id="KW-1133">Transmembrane helix</keyword>
<name>A0AAW2YBZ3_9LAMI</name>
<protein>
    <recommendedName>
        <fullName evidence="3">Aminotransferase-like plant mobile domain-containing protein</fullName>
    </recommendedName>
</protein>
<evidence type="ECO:0000259" key="3">
    <source>
        <dbReference type="Pfam" id="PF10536"/>
    </source>
</evidence>
<feature type="domain" description="Aminotransferase-like plant mobile" evidence="3">
    <location>
        <begin position="72"/>
        <end position="211"/>
    </location>
</feature>
<dbReference type="Pfam" id="PF10536">
    <property type="entry name" value="PMD"/>
    <property type="match status" value="1"/>
</dbReference>
<feature type="transmembrane region" description="Helical" evidence="2">
    <location>
        <begin position="12"/>
        <end position="30"/>
    </location>
</feature>
<evidence type="ECO:0000256" key="2">
    <source>
        <dbReference type="SAM" id="Phobius"/>
    </source>
</evidence>
<sequence>MTVLSGNKLFKEYFLLLALSFQSFVILVIIKGEFVMCTRHFTEEQSTLPPCTWRYLFRICLICEHKPVATQVYDSVYASLFTYDRSYDVIKAFREACCPSTNTLLTSFGELSISLWDLHTLTGLPMNGLLYDEVVPCAKGLDSVDEINFLKFLLTIRSNFSLKESRKEALFCKLGIEGSLKEETFLACWLSTFALPTDGVGSIRPSTFKVASIYKCLNKISGSSRLIRVPSPFLIHFVYSWIAHYFKTHDQVLQGVRGPKMTLFSGEGDAKYYDPQEARKRIYKEVPGILSQDVRRAYLEDKIRYWRLCISSKTMKNIWFPSMSPKCKEVFFRAYKGWWAETHGGFLEENAARFLGSSPIKAPPKDKERGKRVVQDLPRECVASIPPKCNSQIVEVLETSKKKSVSHPLEENETSNLDRYWKRPKRDSNISKPMNVDSDASSHVLSMLNFAKELEDEVIDIEDDEALQDSQESVLGSNLLANTLPIGMGSKAKLPRHAAMSVFEGERFVLNHQKEFFQKMWSDLLVVAYDKARSSSFEKLSKGLLEQQLKEANTRLQDAQVKENEDVSKIQSIMDELERIEKKLVNLKEQRTQLCATLKGQK</sequence>
<dbReference type="PANTHER" id="PTHR36607">
    <property type="entry name" value="1,2-DIHYDROXY-3-KETO-5-METHYLTHIOPENTENE DIOXYGENASE 4"/>
    <property type="match status" value="1"/>
</dbReference>
<dbReference type="PANTHER" id="PTHR36607:SF23">
    <property type="entry name" value="AMINOTRANSFERASE-LIKE PLANT MOBILE DOMAIN-CONTAINING PROTEIN"/>
    <property type="match status" value="1"/>
</dbReference>
<proteinExistence type="predicted"/>